<feature type="transmembrane region" description="Helical" evidence="1">
    <location>
        <begin position="214"/>
        <end position="233"/>
    </location>
</feature>
<feature type="transmembrane region" description="Helical" evidence="1">
    <location>
        <begin position="329"/>
        <end position="347"/>
    </location>
</feature>
<organism evidence="2 3">
    <name type="scientific">Maritimibacter dapengensis</name>
    <dbReference type="NCBI Taxonomy" id="2836868"/>
    <lineage>
        <taxon>Bacteria</taxon>
        <taxon>Pseudomonadati</taxon>
        <taxon>Pseudomonadota</taxon>
        <taxon>Alphaproteobacteria</taxon>
        <taxon>Rhodobacterales</taxon>
        <taxon>Roseobacteraceae</taxon>
        <taxon>Maritimibacter</taxon>
    </lineage>
</organism>
<evidence type="ECO:0008006" key="4">
    <source>
        <dbReference type="Google" id="ProtNLM"/>
    </source>
</evidence>
<evidence type="ECO:0000313" key="3">
    <source>
        <dbReference type="Proteomes" id="UP000756530"/>
    </source>
</evidence>
<name>A0ABS6T2L3_9RHOB</name>
<keyword evidence="3" id="KW-1185">Reference proteome</keyword>
<evidence type="ECO:0000313" key="2">
    <source>
        <dbReference type="EMBL" id="MBV7378602.1"/>
    </source>
</evidence>
<feature type="transmembrane region" description="Helical" evidence="1">
    <location>
        <begin position="99"/>
        <end position="118"/>
    </location>
</feature>
<reference evidence="2 3" key="1">
    <citation type="submission" date="2021-05" db="EMBL/GenBank/DDBJ databases">
        <title>Culturable bacteria isolated from Daya Bay.</title>
        <authorList>
            <person name="Zheng W."/>
            <person name="Yu S."/>
            <person name="Huang Y."/>
        </authorList>
    </citation>
    <scope>NUCLEOTIDE SEQUENCE [LARGE SCALE GENOMIC DNA]</scope>
    <source>
        <strain evidence="2 3">DP4N28-5</strain>
    </source>
</reference>
<feature type="transmembrane region" description="Helical" evidence="1">
    <location>
        <begin position="354"/>
        <end position="371"/>
    </location>
</feature>
<comment type="caution">
    <text evidence="2">The sequence shown here is derived from an EMBL/GenBank/DDBJ whole genome shotgun (WGS) entry which is preliminary data.</text>
</comment>
<accession>A0ABS6T2L3</accession>
<protein>
    <recommendedName>
        <fullName evidence="4">Glycosyltransferase RgtA/B/C/D-like domain-containing protein</fullName>
    </recommendedName>
</protein>
<feature type="transmembrane region" description="Helical" evidence="1">
    <location>
        <begin position="130"/>
        <end position="152"/>
    </location>
</feature>
<feature type="transmembrane region" description="Helical" evidence="1">
    <location>
        <begin position="179"/>
        <end position="207"/>
    </location>
</feature>
<feature type="transmembrane region" description="Helical" evidence="1">
    <location>
        <begin position="274"/>
        <end position="290"/>
    </location>
</feature>
<gene>
    <name evidence="2" type="ORF">KJP28_06655</name>
</gene>
<keyword evidence="1" id="KW-0472">Membrane</keyword>
<feature type="transmembrane region" description="Helical" evidence="1">
    <location>
        <begin position="20"/>
        <end position="40"/>
    </location>
</feature>
<sequence>MTDTTFEETGTRTLPALPTLSILSSVAVFALLQAVSFYLAGAFEYPLDDPYIHLAIAETIAQGGYGVNLQDMSSPGSSALYPLLLIPFNGTEFHRFLPLLWNLAGLICAALFWGRLLFEAGYSREGWRGLGMIAAILGPIALMMPMVAYVGMEHTLHAAAALAVVLGLHRHLTDRGGTALILAGVFFGTALRMEGAALALLAAGAVFLTGKRGLGMATAVVGVLPLGLFALWLTSLGLDPTPSSVKAKLALTNPEEISFVVRRLTILVVNLREAPGMLLAGFALASLVLWRMSPRLKSSRWGIFAAVIILATFAHLAFGQIGWLNRYEQYILVIAGGGLLALIPKAMGDKRPNIAAIAGVAGVILGGMVAYKTPVAFFETARCGRAIHLQQAQMAVFAKEYLGTDVAVNDLGWVAFQNPNYVLDLWGLASAEARVMRLDHATPGWTGTLTEKYDVPAALVYENWFEDGIGEDWVRIGRLNLTISGGFLGGYTVSFFATGPEHVDMMRDAVSAWTPTLLPHSEFIWDEGMEP</sequence>
<dbReference type="EMBL" id="JAHUZE010000002">
    <property type="protein sequence ID" value="MBV7378602.1"/>
    <property type="molecule type" value="Genomic_DNA"/>
</dbReference>
<keyword evidence="1" id="KW-1133">Transmembrane helix</keyword>
<proteinExistence type="predicted"/>
<evidence type="ECO:0000256" key="1">
    <source>
        <dbReference type="SAM" id="Phobius"/>
    </source>
</evidence>
<keyword evidence="1" id="KW-0812">Transmembrane</keyword>
<feature type="transmembrane region" description="Helical" evidence="1">
    <location>
        <begin position="302"/>
        <end position="323"/>
    </location>
</feature>
<dbReference type="RefSeq" id="WP_218391796.1">
    <property type="nucleotide sequence ID" value="NZ_JAHUZE010000002.1"/>
</dbReference>
<dbReference type="Proteomes" id="UP000756530">
    <property type="component" value="Unassembled WGS sequence"/>
</dbReference>